<keyword evidence="3" id="KW-0378">Hydrolase</keyword>
<keyword evidence="6" id="KW-1185">Reference proteome</keyword>
<dbReference type="GO" id="GO:0008234">
    <property type="term" value="F:cysteine-type peptidase activity"/>
    <property type="evidence" value="ECO:0007669"/>
    <property type="project" value="UniProtKB-KW"/>
</dbReference>
<evidence type="ECO:0000256" key="4">
    <source>
        <dbReference type="ARBA" id="ARBA00022807"/>
    </source>
</evidence>
<evidence type="ECO:0000256" key="2">
    <source>
        <dbReference type="ARBA" id="ARBA00022670"/>
    </source>
</evidence>
<evidence type="ECO:0000313" key="5">
    <source>
        <dbReference type="EMBL" id="ORC93581.1"/>
    </source>
</evidence>
<proteinExistence type="inferred from homology"/>
<dbReference type="Proteomes" id="UP000192257">
    <property type="component" value="Unassembled WGS sequence"/>
</dbReference>
<dbReference type="AlphaFoldDB" id="A0A1X0P9S4"/>
<keyword evidence="4" id="KW-0788">Thiol protease</keyword>
<reference evidence="5 6" key="1">
    <citation type="submission" date="2017-03" db="EMBL/GenBank/DDBJ databases">
        <title>An alternative strategy for trypanosome survival in the mammalian bloodstream revealed through genome and transcriptome analysis of the ubiquitous bovine parasite Trypanosoma (Megatrypanum) theileri.</title>
        <authorList>
            <person name="Kelly S."/>
            <person name="Ivens A."/>
            <person name="Mott A."/>
            <person name="O'Neill E."/>
            <person name="Emms D."/>
            <person name="Macleod O."/>
            <person name="Voorheis P."/>
            <person name="Matthews J."/>
            <person name="Matthews K."/>
            <person name="Carrington M."/>
        </authorList>
    </citation>
    <scope>NUCLEOTIDE SEQUENCE [LARGE SCALE GENOMIC DNA]</scope>
    <source>
        <strain evidence="5">Edinburgh</strain>
    </source>
</reference>
<organism evidence="5 6">
    <name type="scientific">Trypanosoma theileri</name>
    <dbReference type="NCBI Taxonomy" id="67003"/>
    <lineage>
        <taxon>Eukaryota</taxon>
        <taxon>Discoba</taxon>
        <taxon>Euglenozoa</taxon>
        <taxon>Kinetoplastea</taxon>
        <taxon>Metakinetoplastina</taxon>
        <taxon>Trypanosomatida</taxon>
        <taxon>Trypanosomatidae</taxon>
        <taxon>Trypanosoma</taxon>
    </lineage>
</organism>
<dbReference type="InterPro" id="IPR016125">
    <property type="entry name" value="Peptidase_C15-like"/>
</dbReference>
<dbReference type="RefSeq" id="XP_028887647.1">
    <property type="nucleotide sequence ID" value="XM_029021139.1"/>
</dbReference>
<comment type="similarity">
    <text evidence="1">Belongs to the peptidase C15 family.</text>
</comment>
<dbReference type="OrthoDB" id="407146at2759"/>
<gene>
    <name evidence="5" type="ORF">TM35_000014580</name>
</gene>
<evidence type="ECO:0000256" key="3">
    <source>
        <dbReference type="ARBA" id="ARBA00022801"/>
    </source>
</evidence>
<dbReference type="PANTHER" id="PTHR23402:SF1">
    <property type="entry name" value="PYROGLUTAMYL-PEPTIDASE I"/>
    <property type="match status" value="1"/>
</dbReference>
<dbReference type="GO" id="GO:0006508">
    <property type="term" value="P:proteolysis"/>
    <property type="evidence" value="ECO:0007669"/>
    <property type="project" value="UniProtKB-KW"/>
</dbReference>
<keyword evidence="2" id="KW-0645">Protease</keyword>
<dbReference type="SUPFAM" id="SSF53182">
    <property type="entry name" value="Pyrrolidone carboxyl peptidase (pyroglutamate aminopeptidase)"/>
    <property type="match status" value="1"/>
</dbReference>
<sequence>MRTSQLHLHMTGFGPFKAITDNPSATIGATVALQLAEKSTLSVHYEELAVELEAVSTYFTSLEETLSQQMDCNGNDERVLLVHLGVHSTEMNGQLRLEVCGYNELEGNPIDISKPMDVSLESAFIRNGSNTATATTTLIEQLNTVIQSLEERRRGENTNDHSEHKGPRWIISHDAGRYYCNYALYRSLKLQERWNGRVFAVFVHVVIPEICGNPSLEEQISQVRSLILGLVEIVNEKT</sequence>
<evidence type="ECO:0000256" key="1">
    <source>
        <dbReference type="ARBA" id="ARBA00006641"/>
    </source>
</evidence>
<dbReference type="InterPro" id="IPR036440">
    <property type="entry name" value="Peptidase_C15-like_sf"/>
</dbReference>
<dbReference type="PANTHER" id="PTHR23402">
    <property type="entry name" value="PROTEASE FAMILY C15 PYROGLUTAMYL-PEPTIDASE I-RELATED"/>
    <property type="match status" value="1"/>
</dbReference>
<dbReference type="Gene3D" id="3.40.630.20">
    <property type="entry name" value="Peptidase C15, pyroglutamyl peptidase I-like"/>
    <property type="match status" value="1"/>
</dbReference>
<dbReference type="VEuPathDB" id="TriTrypDB:TM35_000014580"/>
<dbReference type="EMBL" id="NBCO01000001">
    <property type="protein sequence ID" value="ORC93581.1"/>
    <property type="molecule type" value="Genomic_DNA"/>
</dbReference>
<name>A0A1X0P9S4_9TRYP</name>
<comment type="caution">
    <text evidence="5">The sequence shown here is derived from an EMBL/GenBank/DDBJ whole genome shotgun (WGS) entry which is preliminary data.</text>
</comment>
<protein>
    <submittedName>
        <fullName evidence="5">Pyroglutamyl-peptidase I (PGP)</fullName>
    </submittedName>
</protein>
<dbReference type="GeneID" id="39980919"/>
<accession>A0A1X0P9S4</accession>
<evidence type="ECO:0000313" key="6">
    <source>
        <dbReference type="Proteomes" id="UP000192257"/>
    </source>
</evidence>